<dbReference type="Proteomes" id="UP000008672">
    <property type="component" value="Unassembled WGS sequence"/>
</dbReference>
<dbReference type="InParanoid" id="H3BGR7"/>
<dbReference type="eggNOG" id="KOG0775">
    <property type="taxonomic scope" value="Eukaryota"/>
</dbReference>
<keyword evidence="9 10" id="KW-0539">Nucleus</keyword>
<dbReference type="HOGENOM" id="CLU_020633_2_0_1"/>
<reference evidence="14" key="3">
    <citation type="submission" date="2025-09" db="UniProtKB">
        <authorList>
            <consortium name="Ensembl"/>
        </authorList>
    </citation>
    <scope>IDENTIFICATION</scope>
</reference>
<evidence type="ECO:0000256" key="4">
    <source>
        <dbReference type="ARBA" id="ARBA00022473"/>
    </source>
</evidence>
<dbReference type="InterPro" id="IPR009057">
    <property type="entry name" value="Homeodomain-like_sf"/>
</dbReference>
<dbReference type="STRING" id="7897.ENSLACP00000021088"/>
<dbReference type="FunCoup" id="H3BGR7">
    <property type="interactions" value="1025"/>
</dbReference>
<dbReference type="Bgee" id="ENSLACG00000018526">
    <property type="expression patterns" value="Expressed in post-anal tail muscle and 5 other cell types or tissues"/>
</dbReference>
<proteinExistence type="inferred from homology"/>
<evidence type="ECO:0000256" key="1">
    <source>
        <dbReference type="ARBA" id="ARBA00004123"/>
    </source>
</evidence>
<dbReference type="GO" id="GO:0005667">
    <property type="term" value="C:transcription regulator complex"/>
    <property type="evidence" value="ECO:0007669"/>
    <property type="project" value="TreeGrafter"/>
</dbReference>
<dbReference type="Pfam" id="PF16878">
    <property type="entry name" value="SIX1_SD"/>
    <property type="match status" value="1"/>
</dbReference>
<dbReference type="SMART" id="SM00389">
    <property type="entry name" value="HOX"/>
    <property type="match status" value="1"/>
</dbReference>
<sequence length="742" mass="79274">EKMSSSLNEITGAVEIKQENAIENPEQKVPEVEALNTVSGRSMEHAAGAGAGEQEILGNPFSALAFSPEHVACVCEALQQGGNLDRLARFLWSLPHSDLLRGNESILKARALVAFNRGKYQELYSILESHNFDSSNHAVLQDLWYKARYTEAEKARGRPLGAVDKYRLRRKYPLPRTIWDGEETVYCFKEKSRNALKELYKQNRYPSPAEKRNLAKITGLSLTQVSNWFKNRRQRDRNPSEMQSKSESDGNHSTEDESSKGQDDMSPHPLANSSNGVTNISVSDHTETVFLQQTGNQKISPGSSGVLLNGNLVTSCASPVFLNGNTILSGTNSAILNGVGMSSGQTVPLNPPRTTATIVSNGMANMLSASPKNVGDFKTLQTPVSSAAMTYNPSVFNTFPASVTTAEVKSESIQTIAPQDGSSLVTLTTPVQVNPYGLVQIPSAEANGHLFNGSLSLPSIHFPPVTAGASQGNIVITNPGASHGGSFSGETTTVMQQSKVFFAPLPPNAIVYTLPNSGQTVTPIKQEVLDGSLVYPQLMHTSQNSRLNASTSSENISATMPSPLVNVTPAQNFSLAPAPLISTVGALNSGITVNQSETLDQSVSVSATNTPTIISISNSNYATLQSCSIISDQDTLSISPAAPVLEGAAVSIGGEGTNHASLQVHQKLNSPLISSFQSIPNLKESFLAGSDNKSSGDFMMLDSKAKYVVPNMITIACEELGTDKKELAKLKTVQMDEDIGDI</sequence>
<evidence type="ECO:0000256" key="12">
    <source>
        <dbReference type="SAM" id="MobiDB-lite"/>
    </source>
</evidence>
<dbReference type="InterPro" id="IPR001356">
    <property type="entry name" value="HD"/>
</dbReference>
<dbReference type="GO" id="GO:0000978">
    <property type="term" value="F:RNA polymerase II cis-regulatory region sequence-specific DNA binding"/>
    <property type="evidence" value="ECO:0007669"/>
    <property type="project" value="TreeGrafter"/>
</dbReference>
<evidence type="ECO:0000313" key="15">
    <source>
        <dbReference type="Proteomes" id="UP000008672"/>
    </source>
</evidence>
<keyword evidence="5" id="KW-0805">Transcription regulation</keyword>
<dbReference type="AlphaFoldDB" id="H3BGR7"/>
<evidence type="ECO:0000256" key="5">
    <source>
        <dbReference type="ARBA" id="ARBA00023015"/>
    </source>
</evidence>
<dbReference type="PROSITE" id="PS50071">
    <property type="entry name" value="HOMEOBOX_2"/>
    <property type="match status" value="1"/>
</dbReference>
<dbReference type="PANTHER" id="PTHR10390:SF44">
    <property type="entry name" value="SIX HOMEOBOX 4"/>
    <property type="match status" value="1"/>
</dbReference>
<dbReference type="GO" id="GO:0000981">
    <property type="term" value="F:DNA-binding transcription factor activity, RNA polymerase II-specific"/>
    <property type="evidence" value="ECO:0007669"/>
    <property type="project" value="InterPro"/>
</dbReference>
<dbReference type="Ensembl" id="ENSLACT00000021228.1">
    <property type="protein sequence ID" value="ENSLACP00000021088.1"/>
    <property type="gene ID" value="ENSLACG00000018526.1"/>
</dbReference>
<evidence type="ECO:0000256" key="3">
    <source>
        <dbReference type="ARBA" id="ARBA00008161"/>
    </source>
</evidence>
<keyword evidence="6 10" id="KW-0238">DNA-binding</keyword>
<evidence type="ECO:0000256" key="10">
    <source>
        <dbReference type="PROSITE-ProRule" id="PRU00108"/>
    </source>
</evidence>
<dbReference type="InterPro" id="IPR017970">
    <property type="entry name" value="Homeobox_CS"/>
</dbReference>
<dbReference type="EMBL" id="AFYH01002493">
    <property type="status" value="NOT_ANNOTATED_CDS"/>
    <property type="molecule type" value="Genomic_DNA"/>
</dbReference>
<dbReference type="GO" id="GO:0005634">
    <property type="term" value="C:nucleus"/>
    <property type="evidence" value="ECO:0007669"/>
    <property type="project" value="UniProtKB-SubCell"/>
</dbReference>
<reference evidence="15" key="1">
    <citation type="submission" date="2011-08" db="EMBL/GenBank/DDBJ databases">
        <title>The draft genome of Latimeria chalumnae.</title>
        <authorList>
            <person name="Di Palma F."/>
            <person name="Alfoldi J."/>
            <person name="Johnson J."/>
            <person name="Berlin A."/>
            <person name="Gnerre S."/>
            <person name="Jaffe D."/>
            <person name="MacCallum I."/>
            <person name="Young S."/>
            <person name="Walker B.J."/>
            <person name="Lander E."/>
            <person name="Lindblad-Toh K."/>
        </authorList>
    </citation>
    <scope>NUCLEOTIDE SEQUENCE [LARGE SCALE GENOMIC DNA]</scope>
    <source>
        <strain evidence="15">Wild caught</strain>
    </source>
</reference>
<dbReference type="Gene3D" id="1.10.10.60">
    <property type="entry name" value="Homeodomain-like"/>
    <property type="match status" value="1"/>
</dbReference>
<evidence type="ECO:0000256" key="2">
    <source>
        <dbReference type="ARBA" id="ARBA00004496"/>
    </source>
</evidence>
<keyword evidence="7 10" id="KW-0371">Homeobox</keyword>
<evidence type="ECO:0000259" key="13">
    <source>
        <dbReference type="PROSITE" id="PS50071"/>
    </source>
</evidence>
<dbReference type="SUPFAM" id="SSF46689">
    <property type="entry name" value="Homeodomain-like"/>
    <property type="match status" value="1"/>
</dbReference>
<dbReference type="InterPro" id="IPR031701">
    <property type="entry name" value="SIX1_SD"/>
</dbReference>
<protein>
    <submittedName>
        <fullName evidence="14">SIX homeobox 4</fullName>
    </submittedName>
</protein>
<dbReference type="GO" id="GO:0005737">
    <property type="term" value="C:cytoplasm"/>
    <property type="evidence" value="ECO:0007669"/>
    <property type="project" value="UniProtKB-SubCell"/>
</dbReference>
<dbReference type="Pfam" id="PF00046">
    <property type="entry name" value="Homeodomain"/>
    <property type="match status" value="1"/>
</dbReference>
<feature type="domain" description="Homeobox" evidence="13">
    <location>
        <begin position="188"/>
        <end position="239"/>
    </location>
</feature>
<gene>
    <name evidence="14" type="primary">SIX4</name>
</gene>
<feature type="region of interest" description="Disordered" evidence="12">
    <location>
        <begin position="228"/>
        <end position="279"/>
    </location>
</feature>
<name>H3BGR7_LATCH</name>
<keyword evidence="15" id="KW-1185">Reference proteome</keyword>
<feature type="DNA-binding region" description="Homeobox" evidence="10">
    <location>
        <begin position="190"/>
        <end position="240"/>
    </location>
</feature>
<evidence type="ECO:0000256" key="7">
    <source>
        <dbReference type="ARBA" id="ARBA00023155"/>
    </source>
</evidence>
<feature type="compositionally biased region" description="Basic and acidic residues" evidence="12">
    <location>
        <begin position="236"/>
        <end position="266"/>
    </location>
</feature>
<evidence type="ECO:0000313" key="14">
    <source>
        <dbReference type="Ensembl" id="ENSLACP00000021088.1"/>
    </source>
</evidence>
<dbReference type="OMA" id="MCGEMEA"/>
<evidence type="ECO:0000256" key="11">
    <source>
        <dbReference type="RuleBase" id="RU000682"/>
    </source>
</evidence>
<evidence type="ECO:0000256" key="8">
    <source>
        <dbReference type="ARBA" id="ARBA00023163"/>
    </source>
</evidence>
<dbReference type="FunFam" id="1.10.10.60:FF:000085">
    <property type="entry name" value="SIX homeobox 5"/>
    <property type="match status" value="1"/>
</dbReference>
<comment type="similarity">
    <text evidence="3">Belongs to the SIX/Sine oculis homeobox family.</text>
</comment>
<dbReference type="GeneTree" id="ENSGT00940000160820"/>
<keyword evidence="8" id="KW-0804">Transcription</keyword>
<keyword evidence="4" id="KW-0217">Developmental protein</keyword>
<accession>H3BGR7</accession>
<evidence type="ECO:0000256" key="9">
    <source>
        <dbReference type="ARBA" id="ARBA00023242"/>
    </source>
</evidence>
<dbReference type="CDD" id="cd00086">
    <property type="entry name" value="homeodomain"/>
    <property type="match status" value="1"/>
</dbReference>
<reference evidence="14" key="2">
    <citation type="submission" date="2025-08" db="UniProtKB">
        <authorList>
            <consortium name="Ensembl"/>
        </authorList>
    </citation>
    <scope>IDENTIFICATION</scope>
</reference>
<evidence type="ECO:0000256" key="6">
    <source>
        <dbReference type="ARBA" id="ARBA00023125"/>
    </source>
</evidence>
<dbReference type="PROSITE" id="PS00027">
    <property type="entry name" value="HOMEOBOX_1"/>
    <property type="match status" value="1"/>
</dbReference>
<comment type="subcellular location">
    <subcellularLocation>
        <location evidence="2">Cytoplasm</location>
    </subcellularLocation>
    <subcellularLocation>
        <location evidence="1 10 11">Nucleus</location>
    </subcellularLocation>
</comment>
<dbReference type="PANTHER" id="PTHR10390">
    <property type="entry name" value="HOMEOBOX PROTEIN SIX"/>
    <property type="match status" value="1"/>
</dbReference>
<organism evidence="14 15">
    <name type="scientific">Latimeria chalumnae</name>
    <name type="common">Coelacanth</name>
    <dbReference type="NCBI Taxonomy" id="7897"/>
    <lineage>
        <taxon>Eukaryota</taxon>
        <taxon>Metazoa</taxon>
        <taxon>Chordata</taxon>
        <taxon>Craniata</taxon>
        <taxon>Vertebrata</taxon>
        <taxon>Euteleostomi</taxon>
        <taxon>Coelacanthiformes</taxon>
        <taxon>Coelacanthidae</taxon>
        <taxon>Latimeria</taxon>
    </lineage>
</organism>